<dbReference type="AlphaFoldDB" id="A0A7Z0MNF0"/>
<reference evidence="2 3" key="1">
    <citation type="submission" date="2020-05" db="EMBL/GenBank/DDBJ databases">
        <title>Horizontal transmission and recombination maintain forever young bacterial symbiont genomes.</title>
        <authorList>
            <person name="Russell S.L."/>
            <person name="Pepper-Tunick E."/>
            <person name="Svedberg J."/>
            <person name="Byrne A."/>
            <person name="Ruelas Castillo J."/>
            <person name="Vollmers C."/>
            <person name="Beinart R.A."/>
            <person name="Corbett-Detig R."/>
        </authorList>
    </citation>
    <scope>NUCLEOTIDE SEQUENCE [LARGE SCALE GENOMIC DNA]</scope>
    <source>
        <strain evidence="2">4727-3</strain>
    </source>
</reference>
<keyword evidence="1" id="KW-1133">Transmembrane helix</keyword>
<evidence type="ECO:0000313" key="2">
    <source>
        <dbReference type="EMBL" id="NYT46908.1"/>
    </source>
</evidence>
<dbReference type="Proteomes" id="UP000537890">
    <property type="component" value="Unassembled WGS sequence"/>
</dbReference>
<keyword evidence="1" id="KW-0812">Transmembrane</keyword>
<organism evidence="2 3">
    <name type="scientific">Candidatus Methanofishera endochildressiae</name>
    <dbReference type="NCBI Taxonomy" id="2738884"/>
    <lineage>
        <taxon>Bacteria</taxon>
        <taxon>Pseudomonadati</taxon>
        <taxon>Pseudomonadota</taxon>
        <taxon>Gammaproteobacteria</taxon>
        <taxon>Candidatus Methanofishera</taxon>
    </lineage>
</organism>
<proteinExistence type="predicted"/>
<protein>
    <submittedName>
        <fullName evidence="2">Uncharacterized protein</fullName>
    </submittedName>
</protein>
<comment type="caution">
    <text evidence="2">The sequence shown here is derived from an EMBL/GenBank/DDBJ whole genome shotgun (WGS) entry which is preliminary data.</text>
</comment>
<feature type="transmembrane region" description="Helical" evidence="1">
    <location>
        <begin position="227"/>
        <end position="252"/>
    </location>
</feature>
<dbReference type="EMBL" id="JACCHS010000055">
    <property type="protein sequence ID" value="NYT46908.1"/>
    <property type="molecule type" value="Genomic_DNA"/>
</dbReference>
<name>A0A7Z0MNF0_9GAMM</name>
<accession>A0A7Z0MNF0</accession>
<evidence type="ECO:0000256" key="1">
    <source>
        <dbReference type="SAM" id="Phobius"/>
    </source>
</evidence>
<keyword evidence="1" id="KW-0472">Membrane</keyword>
<sequence>MGRIFSFISLIVILMTALTGAGVFYLSQNSDQQIKEEAINGLVKDIAQSISTRTQLLSESLRNIAQSAELVEALTQSDLPRAKEIVQLMSAYLPDAIAFRLLLAANNKPDNSVIPHMGYADLDLVKNTFKQPQFPLIQGEQGEHRHFYGIEQSDRVIAVILASVDFQDLQKNFKILGDEQLYIELKQADVMLFSHGQANIKSSNSFKVKDTAWTVSYWYQDSLDLTLVYLALGIVLVLVAAFISGLACYIGFRKAENLLVHDQRSILKATQDLIAGNVGGNYPVKLQVMSSYISSIIQFKHENDAANTNVQADLEKTVLTKHTPFLDTTLVGIEVNDVDGKEADDIISLPEFTNKQTGIETKIEPTLSPLPAAEKSVKTVAKKSSPSDVIFRAYDIRGIVDQTPPTIVYLLSRSGAG</sequence>
<evidence type="ECO:0000313" key="3">
    <source>
        <dbReference type="Proteomes" id="UP000537890"/>
    </source>
</evidence>
<gene>
    <name evidence="2" type="ORF">H0A75_04030</name>
</gene>